<gene>
    <name evidence="4" type="ORF">ACFQZM_21230</name>
</gene>
<feature type="transmembrane region" description="Helical" evidence="2">
    <location>
        <begin position="29"/>
        <end position="47"/>
    </location>
</feature>
<keyword evidence="2" id="KW-1133">Transmembrane helix</keyword>
<feature type="compositionally biased region" description="Low complexity" evidence="1">
    <location>
        <begin position="583"/>
        <end position="609"/>
    </location>
</feature>
<dbReference type="Pfam" id="PF11992">
    <property type="entry name" value="TgpA_N"/>
    <property type="match status" value="1"/>
</dbReference>
<dbReference type="InterPro" id="IPR021878">
    <property type="entry name" value="TgpA_N"/>
</dbReference>
<dbReference type="InterPro" id="IPR025403">
    <property type="entry name" value="TgpA-like_C"/>
</dbReference>
<feature type="compositionally biased region" description="Polar residues" evidence="1">
    <location>
        <begin position="560"/>
        <end position="581"/>
    </location>
</feature>
<feature type="domain" description="Transglutaminase-like" evidence="3">
    <location>
        <begin position="490"/>
        <end position="560"/>
    </location>
</feature>
<evidence type="ECO:0000313" key="5">
    <source>
        <dbReference type="Proteomes" id="UP001597063"/>
    </source>
</evidence>
<evidence type="ECO:0000256" key="2">
    <source>
        <dbReference type="SAM" id="Phobius"/>
    </source>
</evidence>
<feature type="transmembrane region" description="Helical" evidence="2">
    <location>
        <begin position="231"/>
        <end position="250"/>
    </location>
</feature>
<feature type="transmembrane region" description="Helical" evidence="2">
    <location>
        <begin position="112"/>
        <end position="134"/>
    </location>
</feature>
<comment type="caution">
    <text evidence="4">The sequence shown here is derived from an EMBL/GenBank/DDBJ whole genome shotgun (WGS) entry which is preliminary data.</text>
</comment>
<dbReference type="PANTHER" id="PTHR42736">
    <property type="entry name" value="PROTEIN-GLUTAMINE GAMMA-GLUTAMYLTRANSFERASE"/>
    <property type="match status" value="1"/>
</dbReference>
<evidence type="ECO:0000259" key="3">
    <source>
        <dbReference type="SMART" id="SM00460"/>
    </source>
</evidence>
<dbReference type="PANTHER" id="PTHR42736:SF1">
    <property type="entry name" value="PROTEIN-GLUTAMINE GAMMA-GLUTAMYLTRANSFERASE"/>
    <property type="match status" value="1"/>
</dbReference>
<name>A0ABW2XKH7_9ACTN</name>
<accession>A0ABW2XKH7</accession>
<feature type="region of interest" description="Disordered" evidence="1">
    <location>
        <begin position="667"/>
        <end position="710"/>
    </location>
</feature>
<dbReference type="Gene3D" id="3.10.620.30">
    <property type="match status" value="1"/>
</dbReference>
<dbReference type="EMBL" id="JBHTGP010000011">
    <property type="protein sequence ID" value="MFD0687036.1"/>
    <property type="molecule type" value="Genomic_DNA"/>
</dbReference>
<evidence type="ECO:0000256" key="1">
    <source>
        <dbReference type="SAM" id="MobiDB-lite"/>
    </source>
</evidence>
<feature type="compositionally biased region" description="Low complexity" evidence="1">
    <location>
        <begin position="678"/>
        <end position="698"/>
    </location>
</feature>
<reference evidence="5" key="1">
    <citation type="journal article" date="2019" name="Int. J. Syst. Evol. Microbiol.">
        <title>The Global Catalogue of Microorganisms (GCM) 10K type strain sequencing project: providing services to taxonomists for standard genome sequencing and annotation.</title>
        <authorList>
            <consortium name="The Broad Institute Genomics Platform"/>
            <consortium name="The Broad Institute Genome Sequencing Center for Infectious Disease"/>
            <person name="Wu L."/>
            <person name="Ma J."/>
        </authorList>
    </citation>
    <scope>NUCLEOTIDE SEQUENCE [LARGE SCALE GENOMIC DNA]</scope>
    <source>
        <strain evidence="5">JCM 9371</strain>
    </source>
</reference>
<keyword evidence="5" id="KW-1185">Reference proteome</keyword>
<proteinExistence type="predicted"/>
<keyword evidence="2" id="KW-0472">Membrane</keyword>
<evidence type="ECO:0000313" key="4">
    <source>
        <dbReference type="EMBL" id="MFD0687036.1"/>
    </source>
</evidence>
<dbReference type="Pfam" id="PF13559">
    <property type="entry name" value="DUF4129"/>
    <property type="match status" value="1"/>
</dbReference>
<organism evidence="4 5">
    <name type="scientific">Actinomadura fibrosa</name>
    <dbReference type="NCBI Taxonomy" id="111802"/>
    <lineage>
        <taxon>Bacteria</taxon>
        <taxon>Bacillati</taxon>
        <taxon>Actinomycetota</taxon>
        <taxon>Actinomycetes</taxon>
        <taxon>Streptosporangiales</taxon>
        <taxon>Thermomonosporaceae</taxon>
        <taxon>Actinomadura</taxon>
    </lineage>
</organism>
<dbReference type="SUPFAM" id="SSF54001">
    <property type="entry name" value="Cysteine proteinases"/>
    <property type="match status" value="1"/>
</dbReference>
<feature type="transmembrane region" description="Helical" evidence="2">
    <location>
        <begin position="164"/>
        <end position="183"/>
    </location>
</feature>
<feature type="region of interest" description="Disordered" evidence="1">
    <location>
        <begin position="558"/>
        <end position="633"/>
    </location>
</feature>
<dbReference type="SMART" id="SM00460">
    <property type="entry name" value="TGc"/>
    <property type="match status" value="1"/>
</dbReference>
<dbReference type="InterPro" id="IPR002931">
    <property type="entry name" value="Transglutaminase-like"/>
</dbReference>
<dbReference type="RefSeq" id="WP_378323400.1">
    <property type="nucleotide sequence ID" value="NZ_JBHTGP010000011.1"/>
</dbReference>
<feature type="transmembrane region" description="Helical" evidence="2">
    <location>
        <begin position="54"/>
        <end position="74"/>
    </location>
</feature>
<dbReference type="InterPro" id="IPR038765">
    <property type="entry name" value="Papain-like_cys_pep_sf"/>
</dbReference>
<feature type="transmembrane region" description="Helical" evidence="2">
    <location>
        <begin position="141"/>
        <end position="158"/>
    </location>
</feature>
<dbReference type="Pfam" id="PF01841">
    <property type="entry name" value="Transglut_core"/>
    <property type="match status" value="1"/>
</dbReference>
<dbReference type="Proteomes" id="UP001597063">
    <property type="component" value="Unassembled WGS sequence"/>
</dbReference>
<feature type="transmembrane region" description="Helical" evidence="2">
    <location>
        <begin position="635"/>
        <end position="655"/>
    </location>
</feature>
<sequence>MRVRMTIMAGLATLAGSVGLYPLFESGRWFWAGFGAVLAVAGGGLLARRFRLPAVVNPLAGLAALLVYLTAVYAPAESLLWLVPTPSSVEHLRALADEGWDAANRYAAPVPLVPGIGLLVAAGVGLVAVLVDLLAVRLRRAAPAGLPLLAMYSVPAAVRDDGVSWMAFGVGALGFLALLMSDAREQVGGWGRMVSTRRWSAEVPMAGTAPEPGGPAARPDGGALAASGRRIGVGAVAVAVLLPMAVPGIHPRGLFGMGGTGGRGTQTVTTPDPLVSLKRELTRVDDSVVLTYRTDDPAGPDYLRMYALDKFDGDRWTYSEMSSKARRDRLADRPIPAPPGLDGAPVHEVTTRIEVKPRVRNMTFLPVPYAPSQVSISGDWRVHAPSLMVYSLNDSAGGRSYTVRSLRAQPTPAELASAGYYPDDILSRYIDVPKNIPPEVRRLSQEITAGASSAYAQAVRLQSWFSLSGGFTYDLSAPAPQHGSELVDFLLHSKRGYCEQFAAAMALMARILGIPARVAMGYTPGTQTGSDQWVVRSRDAHAWPELYFEGAGWVRFEPTPSGSAGQGTASTPSYSQPSVAENGSGSEAASPSPSASSPTDPASASASAGPRHRTDDTGPEGTSTTEEQDQGGFSLTPWLAGGLLVALLLAAPMVLRAQSRRRRWALLMPSSSPPPEPSRVSAPDAPSGSPRPGGSSRGWTPDPAGAAHAAWREMRDDARDHGLEWRSSDSPRATARRLGELLELDGAGTEALRRIARAEELARYSRSVPSEPPERLRADVRTVRESFSAAVSRRARWRARLLPPSTLAEAADALRAAGTRTSELTGALGARVNDLAGRINDLPTRMRRRH</sequence>
<dbReference type="InterPro" id="IPR052901">
    <property type="entry name" value="Bact_TGase-like"/>
</dbReference>
<keyword evidence="2" id="KW-0812">Transmembrane</keyword>
<protein>
    <submittedName>
        <fullName evidence="4">DUF3488 and DUF4129 domain-containing transglutaminase family protein</fullName>
    </submittedName>
</protein>